<sequence>MGKYFICGLIFAMVVFLAETVKHLTFNQIYYGNMLGFSNFLDVLVTTVLGYAFGVLMAMLLYIKKSRR</sequence>
<dbReference type="KEGG" id="sagq:EP23_01970"/>
<dbReference type="RefSeq" id="WP_037564806.1">
    <property type="nucleotide sequence ID" value="NZ_CP009623.1"/>
</dbReference>
<organism evidence="2 6">
    <name type="scientific">Staphylococcus agnetis</name>
    <dbReference type="NCBI Taxonomy" id="985762"/>
    <lineage>
        <taxon>Bacteria</taxon>
        <taxon>Bacillati</taxon>
        <taxon>Bacillota</taxon>
        <taxon>Bacilli</taxon>
        <taxon>Bacillales</taxon>
        <taxon>Staphylococcaceae</taxon>
        <taxon>Staphylococcus</taxon>
    </lineage>
</organism>
<dbReference type="EMBL" id="WMFL01000082">
    <property type="protein sequence ID" value="NJI03232.1"/>
    <property type="molecule type" value="Genomic_DNA"/>
</dbReference>
<dbReference type="EMBL" id="CP094809">
    <property type="protein sequence ID" value="UXU56468.1"/>
    <property type="molecule type" value="Genomic_DNA"/>
</dbReference>
<dbReference type="AlphaFoldDB" id="A0A085UIC3"/>
<reference evidence="4" key="3">
    <citation type="submission" date="2022-03" db="EMBL/GenBank/DDBJ databases">
        <title>Comparative Genomics of East African Camel-Associated Staphylococcaceae spp.: Diversity and Inheritance of Traits Involved in Host-Pathogen Interactions.</title>
        <authorList>
            <person name="Akarsu H."/>
            <person name="Liljander A."/>
            <person name="Younan M."/>
            <person name="Brodard I."/>
            <person name="Glucks I."/>
            <person name="Labroussaa F."/>
            <person name="Overesch G."/>
            <person name="Kuhnert P."/>
            <person name="Perreten V."/>
            <person name="Drexler J.F."/>
            <person name="Corman V.M."/>
            <person name="Falquet L."/>
            <person name="Jores J."/>
        </authorList>
    </citation>
    <scope>NUCLEOTIDE SEQUENCE</scope>
    <source>
        <strain evidence="4">IVB6197</strain>
    </source>
</reference>
<evidence type="ECO:0000313" key="2">
    <source>
        <dbReference type="EMBL" id="NJI03232.1"/>
    </source>
</evidence>
<feature type="transmembrane region" description="Helical" evidence="1">
    <location>
        <begin position="44"/>
        <end position="63"/>
    </location>
</feature>
<keyword evidence="1" id="KW-1133">Transmembrane helix</keyword>
<keyword evidence="5" id="KW-1185">Reference proteome</keyword>
<keyword evidence="1" id="KW-0812">Transmembrane</keyword>
<protein>
    <recommendedName>
        <fullName evidence="7">VanZ-like domain-containing protein</fullName>
    </recommendedName>
</protein>
<dbReference type="Proteomes" id="UP000195208">
    <property type="component" value="Unassembled WGS sequence"/>
</dbReference>
<dbReference type="Proteomes" id="UP000646308">
    <property type="component" value="Unassembled WGS sequence"/>
</dbReference>
<dbReference type="GeneID" id="57691327"/>
<evidence type="ECO:0000313" key="5">
    <source>
        <dbReference type="Proteomes" id="UP000195208"/>
    </source>
</evidence>
<reference evidence="3 5" key="1">
    <citation type="submission" date="2017-04" db="EMBL/GenBank/DDBJ databases">
        <title>Staphylococcus agnetis, a potential pathogen in the broiler production.</title>
        <authorList>
            <person name="Poulsen L."/>
        </authorList>
    </citation>
    <scope>NUCLEOTIDE SEQUENCE [LARGE SCALE GENOMIC DNA]</scope>
    <source>
        <strain evidence="3 5">723_310714_2_2_spleen</strain>
    </source>
</reference>
<name>A0A085UIC3_9STAP</name>
<proteinExistence type="predicted"/>
<keyword evidence="1" id="KW-0472">Membrane</keyword>
<gene>
    <name evidence="3" type="ORF">B9M88_01225</name>
    <name evidence="2" type="ORF">GLV84_10370</name>
    <name evidence="4" type="ORF">MUA95_07795</name>
</gene>
<accession>A0A085UIC3</accession>
<evidence type="ECO:0000313" key="6">
    <source>
        <dbReference type="Proteomes" id="UP000646308"/>
    </source>
</evidence>
<dbReference type="eggNOG" id="ENOG50305QX">
    <property type="taxonomic scope" value="Bacteria"/>
</dbReference>
<dbReference type="OrthoDB" id="2408457at2"/>
<evidence type="ECO:0000313" key="4">
    <source>
        <dbReference type="EMBL" id="UXU56468.1"/>
    </source>
</evidence>
<dbReference type="EMBL" id="NEFX01000001">
    <property type="protein sequence ID" value="OTW32329.1"/>
    <property type="molecule type" value="Genomic_DNA"/>
</dbReference>
<reference evidence="2" key="2">
    <citation type="submission" date="2019-11" db="EMBL/GenBank/DDBJ databases">
        <title>Whole genome comparisons of Staphylococcus agnetis isolates from cattle and chickens.</title>
        <authorList>
            <person name="Rhoads D."/>
            <person name="Shwani A."/>
            <person name="Adkins P."/>
            <person name="Calcutt M."/>
            <person name="Middleton J."/>
        </authorList>
    </citation>
    <scope>NUCLEOTIDE SEQUENCE</scope>
    <source>
        <strain evidence="2">1387</strain>
    </source>
</reference>
<dbReference type="Proteomes" id="UP001065705">
    <property type="component" value="Chromosome"/>
</dbReference>
<evidence type="ECO:0000313" key="3">
    <source>
        <dbReference type="EMBL" id="OTW32329.1"/>
    </source>
</evidence>
<evidence type="ECO:0008006" key="7">
    <source>
        <dbReference type="Google" id="ProtNLM"/>
    </source>
</evidence>
<evidence type="ECO:0000256" key="1">
    <source>
        <dbReference type="SAM" id="Phobius"/>
    </source>
</evidence>